<dbReference type="RefSeq" id="WP_077130635.1">
    <property type="nucleotide sequence ID" value="NZ_CP014263.1"/>
</dbReference>
<keyword evidence="1" id="KW-0489">Methyltransferase</keyword>
<keyword evidence="2" id="KW-1185">Reference proteome</keyword>
<proteinExistence type="predicted"/>
<name>A0A1P9WUZ5_9BACT</name>
<reference evidence="1 2" key="1">
    <citation type="submission" date="2016-01" db="EMBL/GenBank/DDBJ databases">
        <authorList>
            <person name="Oliw E.H."/>
        </authorList>
    </citation>
    <scope>NUCLEOTIDE SEQUENCE [LARGE SCALE GENOMIC DNA]</scope>
    <source>
        <strain evidence="1 2">DY10</strain>
    </source>
</reference>
<dbReference type="GO" id="GO:0008168">
    <property type="term" value="F:methyltransferase activity"/>
    <property type="evidence" value="ECO:0007669"/>
    <property type="project" value="UniProtKB-KW"/>
</dbReference>
<evidence type="ECO:0000313" key="2">
    <source>
        <dbReference type="Proteomes" id="UP000187941"/>
    </source>
</evidence>
<dbReference type="AlphaFoldDB" id="A0A1P9WUZ5"/>
<dbReference type="GO" id="GO:0032259">
    <property type="term" value="P:methylation"/>
    <property type="evidence" value="ECO:0007669"/>
    <property type="project" value="UniProtKB-KW"/>
</dbReference>
<dbReference type="Proteomes" id="UP000187941">
    <property type="component" value="Chromosome"/>
</dbReference>
<dbReference type="OrthoDB" id="9787807at2"/>
<dbReference type="STRING" id="1178516.AWR27_07570"/>
<sequence>MPFELSTTVPWGRNLNEYRAMFNLRDEDLNKRIVSVGDGPASFNAEMTQLRKNVVSIDPIYKFSTAELRQRIMETKDVVIEQTKNNLQKFVWTKIKTIEELATIRLAAMNHFLEDFEKGKRAFRYVDHEMPARTAFGNASFDLGLSSHFLLLYSQLGLDFHLATLTEMLRICNQVRIFPILNLNAEQSELVADLIKHLESDFIIEIVNVDYEFQKNGNQMLQLTHK</sequence>
<dbReference type="KEGG" id="smon:AWR27_07570"/>
<protein>
    <submittedName>
        <fullName evidence="1">SAM-dependent methyltransferase</fullName>
    </submittedName>
</protein>
<dbReference type="EMBL" id="CP014263">
    <property type="protein sequence ID" value="AQG79194.1"/>
    <property type="molecule type" value="Genomic_DNA"/>
</dbReference>
<gene>
    <name evidence="1" type="ORF">AWR27_07570</name>
</gene>
<organism evidence="1 2">
    <name type="scientific">Spirosoma montaniterrae</name>
    <dbReference type="NCBI Taxonomy" id="1178516"/>
    <lineage>
        <taxon>Bacteria</taxon>
        <taxon>Pseudomonadati</taxon>
        <taxon>Bacteroidota</taxon>
        <taxon>Cytophagia</taxon>
        <taxon>Cytophagales</taxon>
        <taxon>Cytophagaceae</taxon>
        <taxon>Spirosoma</taxon>
    </lineage>
</organism>
<accession>A0A1P9WUZ5</accession>
<evidence type="ECO:0000313" key="1">
    <source>
        <dbReference type="EMBL" id="AQG79194.1"/>
    </source>
</evidence>
<keyword evidence="1" id="KW-0808">Transferase</keyword>